<feature type="transmembrane region" description="Helical" evidence="1">
    <location>
        <begin position="74"/>
        <end position="95"/>
    </location>
</feature>
<keyword evidence="1" id="KW-0812">Transmembrane</keyword>
<dbReference type="Proteomes" id="UP000076131">
    <property type="component" value="Unassembled WGS sequence"/>
</dbReference>
<evidence type="ECO:0000313" key="3">
    <source>
        <dbReference type="Proteomes" id="UP000076131"/>
    </source>
</evidence>
<evidence type="ECO:0000256" key="1">
    <source>
        <dbReference type="SAM" id="Phobius"/>
    </source>
</evidence>
<dbReference type="Pfam" id="PF03334">
    <property type="entry name" value="PhaG_MnhG_YufB"/>
    <property type="match status" value="1"/>
</dbReference>
<sequence>MSHLDALPPWAAILVAVFVMLGALFAFVGSLGLLRLKNFYQRVHAPTLGTTLGTFFMLAGSITCFSVLHGRPIFYEILIGVFLTLTTPITLMLLVRAALYRDREEGSADVPQAQLHE</sequence>
<dbReference type="PANTHER" id="PTHR34703">
    <property type="entry name" value="ANTIPORTER SUBUNIT MNHG2-RELATED"/>
    <property type="match status" value="1"/>
</dbReference>
<proteinExistence type="predicted"/>
<dbReference type="STRING" id="416169.RHOFW104T7_14405"/>
<dbReference type="EMBL" id="LVJS01000047">
    <property type="protein sequence ID" value="KZC23363.1"/>
    <property type="molecule type" value="Genomic_DNA"/>
</dbReference>
<dbReference type="InterPro" id="IPR005133">
    <property type="entry name" value="PhaG_MnhG_YufB"/>
</dbReference>
<dbReference type="PANTHER" id="PTHR34703:SF1">
    <property type="entry name" value="ANTIPORTER SUBUNIT MNHG2-RELATED"/>
    <property type="match status" value="1"/>
</dbReference>
<protein>
    <submittedName>
        <fullName evidence="2">Potassium:proton antiporter</fullName>
    </submittedName>
</protein>
<dbReference type="NCBIfam" id="TIGR01300">
    <property type="entry name" value="CPA3_mnhG_phaG"/>
    <property type="match status" value="1"/>
</dbReference>
<keyword evidence="1" id="KW-0472">Membrane</keyword>
<dbReference type="eggNOG" id="COG1320">
    <property type="taxonomic scope" value="Bacteria"/>
</dbReference>
<dbReference type="GO" id="GO:0015385">
    <property type="term" value="F:sodium:proton antiporter activity"/>
    <property type="evidence" value="ECO:0007669"/>
    <property type="project" value="TreeGrafter"/>
</dbReference>
<evidence type="ECO:0000313" key="2">
    <source>
        <dbReference type="EMBL" id="KZC23363.1"/>
    </source>
</evidence>
<name>A0A154QGG0_9GAMM</name>
<keyword evidence="1" id="KW-1133">Transmembrane helix</keyword>
<reference evidence="2 3" key="1">
    <citation type="journal article" date="2016" name="MBio">
        <title>Lateral Gene Transfer in a Heavy Metal-Contaminated-Groundwater Microbial Community.</title>
        <authorList>
            <person name="Hemme C.L."/>
            <person name="Green S.J."/>
            <person name="Rishishwar L."/>
            <person name="Prakash O."/>
            <person name="Pettenato A."/>
            <person name="Chakraborty R."/>
            <person name="Deutschbauer A.M."/>
            <person name="Van Nostrand J.D."/>
            <person name="Wu L."/>
            <person name="He Z."/>
            <person name="Jordan I.K."/>
            <person name="Hazen T.C."/>
            <person name="Arkin A.P."/>
            <person name="Kostka J.E."/>
            <person name="Zhou J."/>
        </authorList>
    </citation>
    <scope>NUCLEOTIDE SEQUENCE [LARGE SCALE GENOMIC DNA]</scope>
    <source>
        <strain evidence="2 3">FW104-T7</strain>
    </source>
</reference>
<dbReference type="AlphaFoldDB" id="A0A154QGG0"/>
<gene>
    <name evidence="2" type="ORF">RHOFW104T7_14405</name>
</gene>
<feature type="transmembrane region" description="Helical" evidence="1">
    <location>
        <begin position="12"/>
        <end position="36"/>
    </location>
</feature>
<feature type="transmembrane region" description="Helical" evidence="1">
    <location>
        <begin position="48"/>
        <end position="68"/>
    </location>
</feature>
<dbReference type="RefSeq" id="WP_008433248.1">
    <property type="nucleotide sequence ID" value="NZ_LVJS01000047.1"/>
</dbReference>
<keyword evidence="3" id="KW-1185">Reference proteome</keyword>
<organism evidence="2 3">
    <name type="scientific">Rhodanobacter thiooxydans</name>
    <dbReference type="NCBI Taxonomy" id="416169"/>
    <lineage>
        <taxon>Bacteria</taxon>
        <taxon>Pseudomonadati</taxon>
        <taxon>Pseudomonadota</taxon>
        <taxon>Gammaproteobacteria</taxon>
        <taxon>Lysobacterales</taxon>
        <taxon>Rhodanobacteraceae</taxon>
        <taxon>Rhodanobacter</taxon>
    </lineage>
</organism>
<accession>A0A154QGG0</accession>
<comment type="caution">
    <text evidence="2">The sequence shown here is derived from an EMBL/GenBank/DDBJ whole genome shotgun (WGS) entry which is preliminary data.</text>
</comment>